<dbReference type="PROSITE" id="PS50043">
    <property type="entry name" value="HTH_LUXR_2"/>
    <property type="match status" value="1"/>
</dbReference>
<organism evidence="5 6">
    <name type="scientific">Kutzneria chonburiensis</name>
    <dbReference type="NCBI Taxonomy" id="1483604"/>
    <lineage>
        <taxon>Bacteria</taxon>
        <taxon>Bacillati</taxon>
        <taxon>Actinomycetota</taxon>
        <taxon>Actinomycetes</taxon>
        <taxon>Pseudonocardiales</taxon>
        <taxon>Pseudonocardiaceae</taxon>
        <taxon>Kutzneria</taxon>
    </lineage>
</organism>
<dbReference type="InterPro" id="IPR016032">
    <property type="entry name" value="Sig_transdc_resp-reg_C-effctor"/>
</dbReference>
<feature type="domain" description="HTH luxR-type" evidence="4">
    <location>
        <begin position="818"/>
        <end position="883"/>
    </location>
</feature>
<dbReference type="PROSITE" id="PS00622">
    <property type="entry name" value="HTH_LUXR_1"/>
    <property type="match status" value="1"/>
</dbReference>
<dbReference type="RefSeq" id="WP_273942338.1">
    <property type="nucleotide sequence ID" value="NZ_CP097263.1"/>
</dbReference>
<evidence type="ECO:0000313" key="6">
    <source>
        <dbReference type="Proteomes" id="UP001589810"/>
    </source>
</evidence>
<keyword evidence="2" id="KW-0238">DNA-binding</keyword>
<keyword evidence="3" id="KW-0804">Transcription</keyword>
<proteinExistence type="predicted"/>
<gene>
    <name evidence="5" type="ORF">ACFFH7_09080</name>
</gene>
<dbReference type="InterPro" id="IPR036388">
    <property type="entry name" value="WH-like_DNA-bd_sf"/>
</dbReference>
<evidence type="ECO:0000313" key="5">
    <source>
        <dbReference type="EMBL" id="MFC0541633.1"/>
    </source>
</evidence>
<dbReference type="SUPFAM" id="SSF52540">
    <property type="entry name" value="P-loop containing nucleoside triphosphate hydrolases"/>
    <property type="match status" value="1"/>
</dbReference>
<keyword evidence="1" id="KW-0805">Transcription regulation</keyword>
<sequence length="883" mass="95876">MPLLERETERARIAELVDGIRDRGGALLVRGEAGIGKSALLATIEAPDLRTLTATGVEAEHHLPYSGLHQLLFPLRDEIHGLASTQREALRTALGLADGPRPEIYLVGMAVLNLLAQAASARPLLLVVDDLQWLDLNSQEVLAFVARRLESEPIVLVAAFRDDEPSRMDTAGLPTLRPGPLSPGGAATLVDAVAPNLSLADRARVLAAAGGNPLALRELCHGELPATSLEHSFGARLHALPHDTRKCLVIAAVNDTNVLAETLNAAKAELAALSPAVAAGLIIVTTNTVEFRHPLIRSAIIKHTDPCERHAAQRALAEVLGHERDRQIWHRAAATTEPDDVIAAELEESADRAWRRGGNELAVSCLERAAQLSACPDQRAFRFLRAAGFAVEAYRPDLVDKLLAEASSLDLDQRQRALVTWMPTTFDEGGHGGRIAIGELVDLATGLYVEDGRPGAALWVLWSTATRCFWLDPDPHERRRIIEAADRLPIDPCDPRVVAINAHVVPFERGESVLTGLHGQTHRMRRDSLVDRFLADAALHAGAFDLSARFAGAALPALRARGCLPFVVSALCTQAWSCARLGDLVTAQRAADEASRLIEDNTVSFVPGLVLAVQAEIAALQGNSCDELACAAERIGLTAGARPVLATVQLARGIAALGEHRYTDAFLHLMRLHDPSDPCHQMALRWYAMAELVEAAAHCDELGTVEKLLPELEMHAATSPSPALHIGLRYARAVMAPDHEAEKLYRAALDADLCAWPLERGRVQLAYGEWLRRQRRIADSRPQLRAARETFDALGVTRWAERARRELRATGESGAAQPSDCVADLTPQELTIARLAGQGLTNREIGAHLRLSHRTVGTHLHRLFPKLGITSRGELRDVMRQMT</sequence>
<evidence type="ECO:0000256" key="3">
    <source>
        <dbReference type="ARBA" id="ARBA00023163"/>
    </source>
</evidence>
<comment type="caution">
    <text evidence="5">The sequence shown here is derived from an EMBL/GenBank/DDBJ whole genome shotgun (WGS) entry which is preliminary data.</text>
</comment>
<dbReference type="CDD" id="cd06170">
    <property type="entry name" value="LuxR_C_like"/>
    <property type="match status" value="1"/>
</dbReference>
<accession>A0ABV6MMV6</accession>
<dbReference type="InterPro" id="IPR000792">
    <property type="entry name" value="Tscrpt_reg_LuxR_C"/>
</dbReference>
<name>A0ABV6MMV6_9PSEU</name>
<reference evidence="5 6" key="1">
    <citation type="submission" date="2024-09" db="EMBL/GenBank/DDBJ databases">
        <authorList>
            <person name="Sun Q."/>
            <person name="Mori K."/>
        </authorList>
    </citation>
    <scope>NUCLEOTIDE SEQUENCE [LARGE SCALE GENOMIC DNA]</scope>
    <source>
        <strain evidence="5 6">TBRC 1432</strain>
    </source>
</reference>
<dbReference type="Pfam" id="PF00196">
    <property type="entry name" value="GerE"/>
    <property type="match status" value="1"/>
</dbReference>
<dbReference type="PANTHER" id="PTHR44688">
    <property type="entry name" value="DNA-BINDING TRANSCRIPTIONAL ACTIVATOR DEVR_DOSR"/>
    <property type="match status" value="1"/>
</dbReference>
<dbReference type="Proteomes" id="UP001589810">
    <property type="component" value="Unassembled WGS sequence"/>
</dbReference>
<dbReference type="InterPro" id="IPR041664">
    <property type="entry name" value="AAA_16"/>
</dbReference>
<keyword evidence="6" id="KW-1185">Reference proteome</keyword>
<dbReference type="SMART" id="SM00421">
    <property type="entry name" value="HTH_LUXR"/>
    <property type="match status" value="1"/>
</dbReference>
<dbReference type="Pfam" id="PF13191">
    <property type="entry name" value="AAA_16"/>
    <property type="match status" value="1"/>
</dbReference>
<dbReference type="EMBL" id="JBHLUD010000002">
    <property type="protein sequence ID" value="MFC0541633.1"/>
    <property type="molecule type" value="Genomic_DNA"/>
</dbReference>
<dbReference type="PRINTS" id="PR00038">
    <property type="entry name" value="HTHLUXR"/>
</dbReference>
<protein>
    <submittedName>
        <fullName evidence="5">AAA family ATPase</fullName>
    </submittedName>
</protein>
<evidence type="ECO:0000259" key="4">
    <source>
        <dbReference type="PROSITE" id="PS50043"/>
    </source>
</evidence>
<dbReference type="InterPro" id="IPR027417">
    <property type="entry name" value="P-loop_NTPase"/>
</dbReference>
<dbReference type="Gene3D" id="1.10.10.10">
    <property type="entry name" value="Winged helix-like DNA-binding domain superfamily/Winged helix DNA-binding domain"/>
    <property type="match status" value="1"/>
</dbReference>
<dbReference type="SUPFAM" id="SSF46894">
    <property type="entry name" value="C-terminal effector domain of the bipartite response regulators"/>
    <property type="match status" value="1"/>
</dbReference>
<evidence type="ECO:0000256" key="1">
    <source>
        <dbReference type="ARBA" id="ARBA00023015"/>
    </source>
</evidence>
<evidence type="ECO:0000256" key="2">
    <source>
        <dbReference type="ARBA" id="ARBA00023125"/>
    </source>
</evidence>
<dbReference type="PANTHER" id="PTHR44688:SF16">
    <property type="entry name" value="DNA-BINDING TRANSCRIPTIONAL ACTIVATOR DEVR_DOSR"/>
    <property type="match status" value="1"/>
</dbReference>